<keyword evidence="5 6" id="KW-0472">Membrane</keyword>
<evidence type="ECO:0000313" key="8">
    <source>
        <dbReference type="EMBL" id="MBE7323278.1"/>
    </source>
</evidence>
<keyword evidence="2" id="KW-1003">Cell membrane</keyword>
<evidence type="ECO:0000256" key="2">
    <source>
        <dbReference type="ARBA" id="ARBA00022475"/>
    </source>
</evidence>
<dbReference type="EMBL" id="JADCSA010000001">
    <property type="protein sequence ID" value="MBE7323278.1"/>
    <property type="molecule type" value="Genomic_DNA"/>
</dbReference>
<feature type="transmembrane region" description="Helical" evidence="6">
    <location>
        <begin position="108"/>
        <end position="126"/>
    </location>
</feature>
<accession>A0ABR9RNX2</accession>
<keyword evidence="9" id="KW-1185">Reference proteome</keyword>
<evidence type="ECO:0000313" key="9">
    <source>
        <dbReference type="Proteomes" id="UP000756387"/>
    </source>
</evidence>
<protein>
    <submittedName>
        <fullName evidence="8">Type II secretion system F family protein</fullName>
    </submittedName>
</protein>
<comment type="subcellular location">
    <subcellularLocation>
        <location evidence="1">Cell membrane</location>
        <topology evidence="1">Multi-pass membrane protein</topology>
    </subcellularLocation>
</comment>
<gene>
    <name evidence="8" type="ORF">IEQ44_01250</name>
</gene>
<evidence type="ECO:0000256" key="4">
    <source>
        <dbReference type="ARBA" id="ARBA00022989"/>
    </source>
</evidence>
<dbReference type="PANTHER" id="PTHR35007:SF2">
    <property type="entry name" value="PILUS ASSEMBLE PROTEIN"/>
    <property type="match status" value="1"/>
</dbReference>
<evidence type="ECO:0000256" key="1">
    <source>
        <dbReference type="ARBA" id="ARBA00004651"/>
    </source>
</evidence>
<evidence type="ECO:0000256" key="6">
    <source>
        <dbReference type="SAM" id="Phobius"/>
    </source>
</evidence>
<evidence type="ECO:0000256" key="5">
    <source>
        <dbReference type="ARBA" id="ARBA00023136"/>
    </source>
</evidence>
<dbReference type="PANTHER" id="PTHR35007">
    <property type="entry name" value="INTEGRAL MEMBRANE PROTEIN-RELATED"/>
    <property type="match status" value="1"/>
</dbReference>
<dbReference type="Proteomes" id="UP000756387">
    <property type="component" value="Unassembled WGS sequence"/>
</dbReference>
<evidence type="ECO:0000259" key="7">
    <source>
        <dbReference type="Pfam" id="PF00482"/>
    </source>
</evidence>
<organism evidence="8 9">
    <name type="scientific">Nocardioides malaquae</name>
    <dbReference type="NCBI Taxonomy" id="2773426"/>
    <lineage>
        <taxon>Bacteria</taxon>
        <taxon>Bacillati</taxon>
        <taxon>Actinomycetota</taxon>
        <taxon>Actinomycetes</taxon>
        <taxon>Propionibacteriales</taxon>
        <taxon>Nocardioidaceae</taxon>
        <taxon>Nocardioides</taxon>
    </lineage>
</organism>
<dbReference type="Pfam" id="PF00482">
    <property type="entry name" value="T2SSF"/>
    <property type="match status" value="1"/>
</dbReference>
<feature type="domain" description="Type II secretion system protein GspF" evidence="7">
    <location>
        <begin position="174"/>
        <end position="299"/>
    </location>
</feature>
<name>A0ABR9RNX2_9ACTN</name>
<keyword evidence="4 6" id="KW-1133">Transmembrane helix</keyword>
<comment type="caution">
    <text evidence="8">The sequence shown here is derived from an EMBL/GenBank/DDBJ whole genome shotgun (WGS) entry which is preliminary data.</text>
</comment>
<feature type="transmembrane region" description="Helical" evidence="6">
    <location>
        <begin position="133"/>
        <end position="150"/>
    </location>
</feature>
<dbReference type="InterPro" id="IPR018076">
    <property type="entry name" value="T2SS_GspF_dom"/>
</dbReference>
<feature type="transmembrane region" description="Helical" evidence="6">
    <location>
        <begin position="284"/>
        <end position="307"/>
    </location>
</feature>
<keyword evidence="3 6" id="KW-0812">Transmembrane</keyword>
<dbReference type="RefSeq" id="WP_193636590.1">
    <property type="nucleotide sequence ID" value="NZ_JADCSA010000001.1"/>
</dbReference>
<sequence>MTMLLVLGTILVLVSFLLVGMALPQKQVQATGGLGRSLAALEAMGHGDAAEEMTKELETPFSERVLAPFQGRALAIGRRLSGADNAERIYRRLELAGNPVGWTVDRVVSLKVIGAVGGLVGFLLFSFMLDLSLLMRVVFVAAGVLAGYMGPNMYLYQKGYDRQLQLAKELPDAIDLLTISVESGLAFDAAVQQVARNTDGPLAEEFARVLQEMQIGNGRSAALRALADRTNLEELRSFVSAMVQADAFGIPIAQVLRVQSSEMRTKRRQKAEEKAQQVPVKMTIPLIFCILPVLFVIVLGPAVISIMDSFG</sequence>
<evidence type="ECO:0000256" key="3">
    <source>
        <dbReference type="ARBA" id="ARBA00022692"/>
    </source>
</evidence>
<reference evidence="8 9" key="1">
    <citation type="submission" date="2020-10" db="EMBL/GenBank/DDBJ databases">
        <title>Nocardioides sp. isolated from sludge.</title>
        <authorList>
            <person name="Zhang X."/>
        </authorList>
    </citation>
    <scope>NUCLEOTIDE SEQUENCE [LARGE SCALE GENOMIC DNA]</scope>
    <source>
        <strain evidence="8 9">Y6</strain>
    </source>
</reference>
<proteinExistence type="predicted"/>